<feature type="region of interest" description="Disordered" evidence="1">
    <location>
        <begin position="39"/>
        <end position="115"/>
    </location>
</feature>
<dbReference type="AlphaFoldDB" id="A0A8D8BWR1"/>
<name>A0A8D8BWR1_CULPI</name>
<feature type="compositionally biased region" description="Low complexity" evidence="1">
    <location>
        <begin position="39"/>
        <end position="59"/>
    </location>
</feature>
<organism evidence="2">
    <name type="scientific">Culex pipiens</name>
    <name type="common">House mosquito</name>
    <dbReference type="NCBI Taxonomy" id="7175"/>
    <lineage>
        <taxon>Eukaryota</taxon>
        <taxon>Metazoa</taxon>
        <taxon>Ecdysozoa</taxon>
        <taxon>Arthropoda</taxon>
        <taxon>Hexapoda</taxon>
        <taxon>Insecta</taxon>
        <taxon>Pterygota</taxon>
        <taxon>Neoptera</taxon>
        <taxon>Endopterygota</taxon>
        <taxon>Diptera</taxon>
        <taxon>Nematocera</taxon>
        <taxon>Culicoidea</taxon>
        <taxon>Culicidae</taxon>
        <taxon>Culicinae</taxon>
        <taxon>Culicini</taxon>
        <taxon>Culex</taxon>
        <taxon>Culex</taxon>
    </lineage>
</organism>
<dbReference type="EMBL" id="HBUE01089265">
    <property type="protein sequence ID" value="CAG6480769.1"/>
    <property type="molecule type" value="Transcribed_RNA"/>
</dbReference>
<reference evidence="2" key="1">
    <citation type="submission" date="2021-05" db="EMBL/GenBank/DDBJ databases">
        <authorList>
            <person name="Alioto T."/>
            <person name="Alioto T."/>
            <person name="Gomez Garrido J."/>
        </authorList>
    </citation>
    <scope>NUCLEOTIDE SEQUENCE</scope>
</reference>
<proteinExistence type="predicted"/>
<dbReference type="EMBL" id="HBUE01298803">
    <property type="protein sequence ID" value="CAG6577692.1"/>
    <property type="molecule type" value="Transcribed_RNA"/>
</dbReference>
<dbReference type="EMBL" id="HBUE01192846">
    <property type="protein sequence ID" value="CAG6525981.1"/>
    <property type="molecule type" value="Transcribed_RNA"/>
</dbReference>
<dbReference type="EMBL" id="HBUE01089262">
    <property type="protein sequence ID" value="CAG6480762.1"/>
    <property type="molecule type" value="Transcribed_RNA"/>
</dbReference>
<feature type="compositionally biased region" description="Basic and acidic residues" evidence="1">
    <location>
        <begin position="13"/>
        <end position="24"/>
    </location>
</feature>
<sequence>MEMTIQNLPQRRRSTDGPVHRDALPRGCATLCERHVPSTFRPWSSSSSSLTPSSHRQPSPSAETVLSTRLPRAAAAATTTPTPHPTRRNHSRCNPSPVAAAAAERRWTTSRTTTS</sequence>
<protein>
    <submittedName>
        <fullName evidence="2">(northern house mosquito) hypothetical protein</fullName>
    </submittedName>
</protein>
<evidence type="ECO:0000256" key="1">
    <source>
        <dbReference type="SAM" id="MobiDB-lite"/>
    </source>
</evidence>
<feature type="region of interest" description="Disordered" evidence="1">
    <location>
        <begin position="1"/>
        <end position="24"/>
    </location>
</feature>
<accession>A0A8D8BWR1</accession>
<feature type="compositionally biased region" description="Low complexity" evidence="1">
    <location>
        <begin position="68"/>
        <end position="81"/>
    </location>
</feature>
<evidence type="ECO:0000313" key="2">
    <source>
        <dbReference type="EMBL" id="CAG6480772.1"/>
    </source>
</evidence>
<dbReference type="EMBL" id="HBUE01089266">
    <property type="protein sequence ID" value="CAG6480772.1"/>
    <property type="molecule type" value="Transcribed_RNA"/>
</dbReference>
<dbReference type="EMBL" id="HBUE01089264">
    <property type="protein sequence ID" value="CAG6480766.1"/>
    <property type="molecule type" value="Transcribed_RNA"/>
</dbReference>